<dbReference type="EMBL" id="LR031573">
    <property type="protein sequence ID" value="VDC90202.1"/>
    <property type="molecule type" value="Genomic_DNA"/>
</dbReference>
<evidence type="ECO:0000259" key="1">
    <source>
        <dbReference type="Pfam" id="PF09331"/>
    </source>
</evidence>
<evidence type="ECO:0000313" key="2">
    <source>
        <dbReference type="EMBL" id="CAG7894402.1"/>
    </source>
</evidence>
<name>A0A3P6ACS5_BRACM</name>
<organism evidence="3">
    <name type="scientific">Brassica campestris</name>
    <name type="common">Field mustard</name>
    <dbReference type="NCBI Taxonomy" id="3711"/>
    <lineage>
        <taxon>Eukaryota</taxon>
        <taxon>Viridiplantae</taxon>
        <taxon>Streptophyta</taxon>
        <taxon>Embryophyta</taxon>
        <taxon>Tracheophyta</taxon>
        <taxon>Spermatophyta</taxon>
        <taxon>Magnoliopsida</taxon>
        <taxon>eudicotyledons</taxon>
        <taxon>Gunneridae</taxon>
        <taxon>Pentapetalae</taxon>
        <taxon>rosids</taxon>
        <taxon>malvids</taxon>
        <taxon>Brassicales</taxon>
        <taxon>Brassicaceae</taxon>
        <taxon>Brassiceae</taxon>
        <taxon>Brassica</taxon>
    </lineage>
</organism>
<protein>
    <recommendedName>
        <fullName evidence="1">DUF1985 domain-containing protein</fullName>
    </recommendedName>
</protein>
<dbReference type="Gramene" id="A02p33540.2_BraZ1">
    <property type="protein sequence ID" value="A02p33540.2_BraZ1.CDS"/>
    <property type="gene ID" value="A02g33540.2_BraZ1"/>
</dbReference>
<proteinExistence type="predicted"/>
<sequence length="89" mass="10174">RLHEDLRKTSRFVKSSVSLAELWCLFGPQLARFSLIEFEHITGLNCEYIKNLDNSTIEVTDELARFWELMGLDIDAGPSSLQIIATCKK</sequence>
<dbReference type="Pfam" id="PF09331">
    <property type="entry name" value="DUF1985"/>
    <property type="match status" value="1"/>
</dbReference>
<feature type="domain" description="DUF1985" evidence="1">
    <location>
        <begin position="20"/>
        <end position="67"/>
    </location>
</feature>
<dbReference type="Proteomes" id="UP000694005">
    <property type="component" value="Chromosome A02"/>
</dbReference>
<evidence type="ECO:0000313" key="3">
    <source>
        <dbReference type="EMBL" id="VDC90202.1"/>
    </source>
</evidence>
<dbReference type="AlphaFoldDB" id="A0A3P6ACS5"/>
<dbReference type="EMBL" id="LS974618">
    <property type="protein sequence ID" value="CAG7894402.1"/>
    <property type="molecule type" value="Genomic_DNA"/>
</dbReference>
<dbReference type="InterPro" id="IPR015410">
    <property type="entry name" value="DUF1985"/>
</dbReference>
<feature type="non-terminal residue" evidence="3">
    <location>
        <position position="89"/>
    </location>
</feature>
<gene>
    <name evidence="3" type="ORF">BRAA02T07703Z</name>
    <name evidence="2" type="ORF">BRAPAZ1V2_A02P33540.2</name>
</gene>
<reference evidence="3" key="1">
    <citation type="submission" date="2018-11" db="EMBL/GenBank/DDBJ databases">
        <authorList>
            <consortium name="Genoscope - CEA"/>
            <person name="William W."/>
        </authorList>
    </citation>
    <scope>NUCLEOTIDE SEQUENCE</scope>
</reference>
<accession>A0A3P6ACS5</accession>
<feature type="non-terminal residue" evidence="3">
    <location>
        <position position="1"/>
    </location>
</feature>